<dbReference type="PANTHER" id="PTHR10259:SF11">
    <property type="entry name" value="THIOPURINE S-METHYLTRANSFERASE"/>
    <property type="match status" value="1"/>
</dbReference>
<protein>
    <recommendedName>
        <fullName evidence="4 9">Thiopurine S-methyltransferase</fullName>
        <ecNumber evidence="4 9">2.1.1.67</ecNumber>
    </recommendedName>
    <alternativeName>
        <fullName evidence="9">Thiopurine methyltransferase</fullName>
    </alternativeName>
</protein>
<dbReference type="InterPro" id="IPR008854">
    <property type="entry name" value="TPMT"/>
</dbReference>
<dbReference type="RefSeq" id="WP_186904841.1">
    <property type="nucleotide sequence ID" value="NZ_JACOGD010000009.1"/>
</dbReference>
<evidence type="ECO:0000256" key="7">
    <source>
        <dbReference type="ARBA" id="ARBA00022679"/>
    </source>
</evidence>
<name>A0ABR7A8W0_9BURK</name>
<comment type="caution">
    <text evidence="9">Lacks conserved residue(s) required for the propagation of feature annotation.</text>
</comment>
<keyword evidence="8 9" id="KW-0949">S-adenosyl-L-methionine</keyword>
<feature type="binding site" evidence="9">
    <location>
        <position position="123"/>
    </location>
    <ligand>
        <name>S-adenosyl-L-methionine</name>
        <dbReference type="ChEBI" id="CHEBI:59789"/>
    </ligand>
</feature>
<dbReference type="InterPro" id="IPR022474">
    <property type="entry name" value="Thiopur_S-MeTfrase_Se/Te_detox"/>
</dbReference>
<evidence type="ECO:0000256" key="6">
    <source>
        <dbReference type="ARBA" id="ARBA00022603"/>
    </source>
</evidence>
<dbReference type="Gene3D" id="3.40.50.150">
    <property type="entry name" value="Vaccinia Virus protein VP39"/>
    <property type="match status" value="1"/>
</dbReference>
<dbReference type="PROSITE" id="PS51585">
    <property type="entry name" value="SAM_MT_TPMT"/>
    <property type="match status" value="1"/>
</dbReference>
<comment type="subcellular location">
    <subcellularLocation>
        <location evidence="2 9">Cytoplasm</location>
    </subcellularLocation>
</comment>
<dbReference type="GO" id="GO:0008119">
    <property type="term" value="F:thiopurine S-methyltransferase activity"/>
    <property type="evidence" value="ECO:0007669"/>
    <property type="project" value="UniProtKB-EC"/>
</dbReference>
<gene>
    <name evidence="10" type="primary">tmpT</name>
    <name evidence="9" type="synonym">tpm</name>
    <name evidence="10" type="ORF">H8K43_16415</name>
</gene>
<organism evidence="10 11">
    <name type="scientific">Undibacterium curvum</name>
    <dbReference type="NCBI Taxonomy" id="2762294"/>
    <lineage>
        <taxon>Bacteria</taxon>
        <taxon>Pseudomonadati</taxon>
        <taxon>Pseudomonadota</taxon>
        <taxon>Betaproteobacteria</taxon>
        <taxon>Burkholderiales</taxon>
        <taxon>Oxalobacteraceae</taxon>
        <taxon>Undibacterium</taxon>
    </lineage>
</organism>
<sequence length="215" mass="23839">MEAEFWHGKWEREEIAFHLVQANPLLTQHVASLQLAPGARVFLPLCGKTLDIHWLRQSGYRLAGIDLSEIAIRALFEELQLQPVVTQHADLLRFSADGIDMFVGDFFSLDAALLGTVDAVYDRAALVALPPAMRAAYSQHLQALSQYAAQLLITYEYEQALADGPPFAVLTSEVQQHYAQRYQLSHLTRVAVAGGIKGKAPATESVWLLQARTDV</sequence>
<keyword evidence="7 9" id="KW-0808">Transferase</keyword>
<dbReference type="PIRSF" id="PIRSF023956">
    <property type="entry name" value="Thiopurine_S-methyltransferase"/>
    <property type="match status" value="1"/>
</dbReference>
<dbReference type="InterPro" id="IPR025835">
    <property type="entry name" value="Thiopurine_S-MeTrfase"/>
</dbReference>
<comment type="catalytic activity">
    <reaction evidence="1 9">
        <text>S-adenosyl-L-methionine + a thiopurine = S-adenosyl-L-homocysteine + a thiopurine S-methylether.</text>
        <dbReference type="EC" id="2.1.1.67"/>
    </reaction>
</comment>
<dbReference type="NCBIfam" id="TIGR03840">
    <property type="entry name" value="TMPT_Se_Te"/>
    <property type="match status" value="1"/>
</dbReference>
<evidence type="ECO:0000256" key="9">
    <source>
        <dbReference type="HAMAP-Rule" id="MF_00812"/>
    </source>
</evidence>
<proteinExistence type="inferred from homology"/>
<dbReference type="EMBL" id="JACOGD010000009">
    <property type="protein sequence ID" value="MBC3933264.1"/>
    <property type="molecule type" value="Genomic_DNA"/>
</dbReference>
<evidence type="ECO:0000313" key="11">
    <source>
        <dbReference type="Proteomes" id="UP000654304"/>
    </source>
</evidence>
<dbReference type="NCBIfam" id="NF009732">
    <property type="entry name" value="PRK13255.1"/>
    <property type="match status" value="1"/>
</dbReference>
<evidence type="ECO:0000313" key="10">
    <source>
        <dbReference type="EMBL" id="MBC3933264.1"/>
    </source>
</evidence>
<keyword evidence="5 9" id="KW-0963">Cytoplasm</keyword>
<comment type="caution">
    <text evidence="10">The sequence shown here is derived from an EMBL/GenBank/DDBJ whole genome shotgun (WGS) entry which is preliminary data.</text>
</comment>
<keyword evidence="6 9" id="KW-0489">Methyltransferase</keyword>
<evidence type="ECO:0000256" key="4">
    <source>
        <dbReference type="ARBA" id="ARBA00011905"/>
    </source>
</evidence>
<evidence type="ECO:0000256" key="1">
    <source>
        <dbReference type="ARBA" id="ARBA00000903"/>
    </source>
</evidence>
<reference evidence="10 11" key="1">
    <citation type="submission" date="2020-08" db="EMBL/GenBank/DDBJ databases">
        <title>Novel species isolated from subtropical streams in China.</title>
        <authorList>
            <person name="Lu H."/>
        </authorList>
    </citation>
    <scope>NUCLEOTIDE SEQUENCE [LARGE SCALE GENOMIC DNA]</scope>
    <source>
        <strain evidence="10 11">CY22W</strain>
    </source>
</reference>
<dbReference type="GO" id="GO:0032259">
    <property type="term" value="P:methylation"/>
    <property type="evidence" value="ECO:0007669"/>
    <property type="project" value="UniProtKB-KW"/>
</dbReference>
<accession>A0ABR7A8W0</accession>
<comment type="similarity">
    <text evidence="3 9">Belongs to the class I-like SAM-binding methyltransferase superfamily. TPMT family.</text>
</comment>
<dbReference type="PANTHER" id="PTHR10259">
    <property type="entry name" value="THIOPURINE S-METHYLTRANSFERASE"/>
    <property type="match status" value="1"/>
</dbReference>
<evidence type="ECO:0000256" key="3">
    <source>
        <dbReference type="ARBA" id="ARBA00008145"/>
    </source>
</evidence>
<dbReference type="HAMAP" id="MF_00812">
    <property type="entry name" value="Thiopur_methtran"/>
    <property type="match status" value="1"/>
</dbReference>
<dbReference type="Pfam" id="PF05724">
    <property type="entry name" value="TPMT"/>
    <property type="match status" value="1"/>
</dbReference>
<dbReference type="InterPro" id="IPR029063">
    <property type="entry name" value="SAM-dependent_MTases_sf"/>
</dbReference>
<evidence type="ECO:0000256" key="8">
    <source>
        <dbReference type="ARBA" id="ARBA00022691"/>
    </source>
</evidence>
<dbReference type="Proteomes" id="UP000654304">
    <property type="component" value="Unassembled WGS sequence"/>
</dbReference>
<feature type="binding site" evidence="9">
    <location>
        <position position="10"/>
    </location>
    <ligand>
        <name>S-adenosyl-L-methionine</name>
        <dbReference type="ChEBI" id="CHEBI:59789"/>
    </ligand>
</feature>
<evidence type="ECO:0000256" key="2">
    <source>
        <dbReference type="ARBA" id="ARBA00004496"/>
    </source>
</evidence>
<evidence type="ECO:0000256" key="5">
    <source>
        <dbReference type="ARBA" id="ARBA00022490"/>
    </source>
</evidence>
<keyword evidence="11" id="KW-1185">Reference proteome</keyword>
<dbReference type="SUPFAM" id="SSF53335">
    <property type="entry name" value="S-adenosyl-L-methionine-dependent methyltransferases"/>
    <property type="match status" value="1"/>
</dbReference>
<dbReference type="EC" id="2.1.1.67" evidence="4 9"/>
<feature type="binding site" evidence="9">
    <location>
        <position position="45"/>
    </location>
    <ligand>
        <name>S-adenosyl-L-methionine</name>
        <dbReference type="ChEBI" id="CHEBI:59789"/>
    </ligand>
</feature>